<organism evidence="3 4">
    <name type="scientific">Lutimonas vermicola</name>
    <dbReference type="NCBI Taxonomy" id="414288"/>
    <lineage>
        <taxon>Bacteria</taxon>
        <taxon>Pseudomonadati</taxon>
        <taxon>Bacteroidota</taxon>
        <taxon>Flavobacteriia</taxon>
        <taxon>Flavobacteriales</taxon>
        <taxon>Flavobacteriaceae</taxon>
        <taxon>Lutimonas</taxon>
    </lineage>
</organism>
<evidence type="ECO:0000313" key="4">
    <source>
        <dbReference type="Proteomes" id="UP001474120"/>
    </source>
</evidence>
<keyword evidence="1 3" id="KW-0378">Hydrolase</keyword>
<dbReference type="Gene3D" id="3.40.50.1820">
    <property type="entry name" value="alpha/beta hydrolase"/>
    <property type="match status" value="1"/>
</dbReference>
<dbReference type="Pfam" id="PF20434">
    <property type="entry name" value="BD-FAE"/>
    <property type="match status" value="1"/>
</dbReference>
<sequence>MRLKRYLKIKMFGQKHIIGTIVCLISLLGFSQSGEVDIVTLSYKDTLELDFYSFQSGNKKAPPLLVLMHGGGFESGNRDGKYERDFCTSMAEKGYAVASISYRLTRKGDPFNCDCDTEKKINSFVAASEDLSEALQFMKKESDLVFDRDTIVLIGSSAGAEAVLHTAFMASDYRFSHLPEIHISGVISFSGAVSNAAYITNKNAVPSLFIHGKKDELVPYATAPHHYCEAGRTGYLMLDGPETITGNLKKQGTSFILAFDPEGNHDWADDAYLQTDLVNRFIQDLILDKKFVQAYIRLETNDQNIDTTNKQK</sequence>
<keyword evidence="4" id="KW-1185">Reference proteome</keyword>
<dbReference type="GO" id="GO:0016787">
    <property type="term" value="F:hydrolase activity"/>
    <property type="evidence" value="ECO:0007669"/>
    <property type="project" value="UniProtKB-KW"/>
</dbReference>
<accession>A0ABU9L4M2</accession>
<dbReference type="InterPro" id="IPR029058">
    <property type="entry name" value="AB_hydrolase_fold"/>
</dbReference>
<proteinExistence type="predicted"/>
<comment type="caution">
    <text evidence="3">The sequence shown here is derived from an EMBL/GenBank/DDBJ whole genome shotgun (WGS) entry which is preliminary data.</text>
</comment>
<dbReference type="Proteomes" id="UP001474120">
    <property type="component" value="Unassembled WGS sequence"/>
</dbReference>
<evidence type="ECO:0000313" key="3">
    <source>
        <dbReference type="EMBL" id="MEL4457344.1"/>
    </source>
</evidence>
<dbReference type="EMBL" id="JBCDNA010000003">
    <property type="protein sequence ID" value="MEL4457344.1"/>
    <property type="molecule type" value="Genomic_DNA"/>
</dbReference>
<dbReference type="RefSeq" id="WP_342161508.1">
    <property type="nucleotide sequence ID" value="NZ_JBCDNA010000003.1"/>
</dbReference>
<feature type="domain" description="BD-FAE-like" evidence="2">
    <location>
        <begin position="49"/>
        <end position="174"/>
    </location>
</feature>
<gene>
    <name evidence="3" type="ORF">AABB81_15665</name>
</gene>
<name>A0ABU9L4M2_9FLAO</name>
<evidence type="ECO:0000256" key="1">
    <source>
        <dbReference type="ARBA" id="ARBA00022801"/>
    </source>
</evidence>
<evidence type="ECO:0000259" key="2">
    <source>
        <dbReference type="Pfam" id="PF20434"/>
    </source>
</evidence>
<reference evidence="3 4" key="1">
    <citation type="submission" date="2024-04" db="EMBL/GenBank/DDBJ databases">
        <title>whole genome sequencing of Lutimonas vermicola strain IMCC1616.</title>
        <authorList>
            <person name="Bae S.S."/>
        </authorList>
    </citation>
    <scope>NUCLEOTIDE SEQUENCE [LARGE SCALE GENOMIC DNA]</scope>
    <source>
        <strain evidence="3 4">IMCC1616</strain>
    </source>
</reference>
<dbReference type="InterPro" id="IPR049492">
    <property type="entry name" value="BD-FAE-like_dom"/>
</dbReference>
<dbReference type="InterPro" id="IPR050300">
    <property type="entry name" value="GDXG_lipolytic_enzyme"/>
</dbReference>
<protein>
    <submittedName>
        <fullName evidence="3">Alpha/beta hydrolase</fullName>
    </submittedName>
</protein>
<dbReference type="PANTHER" id="PTHR48081">
    <property type="entry name" value="AB HYDROLASE SUPERFAMILY PROTEIN C4A8.06C"/>
    <property type="match status" value="1"/>
</dbReference>
<dbReference type="SUPFAM" id="SSF53474">
    <property type="entry name" value="alpha/beta-Hydrolases"/>
    <property type="match status" value="1"/>
</dbReference>